<dbReference type="AlphaFoldDB" id="A0A840AMA9"/>
<organism evidence="1 2">
    <name type="scientific">Kaistia hirudinis</name>
    <dbReference type="NCBI Taxonomy" id="1293440"/>
    <lineage>
        <taxon>Bacteria</taxon>
        <taxon>Pseudomonadati</taxon>
        <taxon>Pseudomonadota</taxon>
        <taxon>Alphaproteobacteria</taxon>
        <taxon>Hyphomicrobiales</taxon>
        <taxon>Kaistiaceae</taxon>
        <taxon>Kaistia</taxon>
    </lineage>
</organism>
<dbReference type="SUPFAM" id="SSF53850">
    <property type="entry name" value="Periplasmic binding protein-like II"/>
    <property type="match status" value="1"/>
</dbReference>
<dbReference type="Gene3D" id="3.40.190.10">
    <property type="entry name" value="Periplasmic binding protein-like II"/>
    <property type="match status" value="1"/>
</dbReference>
<dbReference type="Gene3D" id="3.40.190.270">
    <property type="match status" value="1"/>
</dbReference>
<dbReference type="PANTHER" id="PTHR30024">
    <property type="entry name" value="ALIPHATIC SULFONATES-BINDING PROTEIN-RELATED"/>
    <property type="match status" value="1"/>
</dbReference>
<sequence>MSLAPPAGARAVDTIWYTRCPVPTAFSLAIHLGLLKREFAPDGIRIASLQQADRTKLQSHFDHSLDDSFRYGGNIPPIWARSEGADTRLIGLSWIDAPHVILTLPESGIRNVRDLKGRRLSVPRRVNDQIDFWRAGAIRTYEVALASEGLTLDDVELVDVPIEAAYIDPANTSALTGSIFSQARRRSPLSGDLAALVRSDVDAIFSESSFSVHLQSFLGAHVVYDAHTHPDPLVRHNNAIPQAFTVSASLLRDRPDLVARVLAQTIAAAEWATTHREEVVHITALEANVSEEIADSTYPLLEQQLATGFSEQALEALRRRKQFLLSHGFIRKDFDLGSWIDRTPLETALSQGGRSLAA</sequence>
<name>A0A840AMA9_9HYPH</name>
<gene>
    <name evidence="1" type="ORF">GGR25_002499</name>
</gene>
<protein>
    <submittedName>
        <fullName evidence="1">ABC-type nitrate/sulfonate/bicarbonate transport system substrate-binding protein</fullName>
    </submittedName>
</protein>
<evidence type="ECO:0000313" key="1">
    <source>
        <dbReference type="EMBL" id="MBB3931449.1"/>
    </source>
</evidence>
<evidence type="ECO:0000313" key="2">
    <source>
        <dbReference type="Proteomes" id="UP000553963"/>
    </source>
</evidence>
<dbReference type="Proteomes" id="UP000553963">
    <property type="component" value="Unassembled WGS sequence"/>
</dbReference>
<accession>A0A840AMA9</accession>
<reference evidence="1 2" key="1">
    <citation type="submission" date="2020-08" db="EMBL/GenBank/DDBJ databases">
        <title>Genomic Encyclopedia of Type Strains, Phase IV (KMG-IV): sequencing the most valuable type-strain genomes for metagenomic binning, comparative biology and taxonomic classification.</title>
        <authorList>
            <person name="Goeker M."/>
        </authorList>
    </citation>
    <scope>NUCLEOTIDE SEQUENCE [LARGE SCALE GENOMIC DNA]</scope>
    <source>
        <strain evidence="1 2">DSM 25966</strain>
    </source>
</reference>
<proteinExistence type="predicted"/>
<dbReference type="RefSeq" id="WP_183399086.1">
    <property type="nucleotide sequence ID" value="NZ_JACIDS010000003.1"/>
</dbReference>
<dbReference type="EMBL" id="JACIDS010000003">
    <property type="protein sequence ID" value="MBB3931449.1"/>
    <property type="molecule type" value="Genomic_DNA"/>
</dbReference>
<keyword evidence="2" id="KW-1185">Reference proteome</keyword>
<comment type="caution">
    <text evidence="1">The sequence shown here is derived from an EMBL/GenBank/DDBJ whole genome shotgun (WGS) entry which is preliminary data.</text>
</comment>